<keyword evidence="3" id="KW-1185">Reference proteome</keyword>
<protein>
    <submittedName>
        <fullName evidence="2">SMI1/KNR4 family protein</fullName>
    </submittedName>
</protein>
<dbReference type="Pfam" id="PF14568">
    <property type="entry name" value="SUKH_6"/>
    <property type="match status" value="1"/>
</dbReference>
<sequence>MVSLIGVKKKSITDREIKRVETQFNVKLPNDFVECVKRNDGGSPIPNVFDIKEQEPDILNNLLTFDLDSKHSIINVCKDIQDRLIKNIIPFARDPFGNFLCFDYRESDTKPKIVFWDHEEAFKFQCLSPPGLFFA</sequence>
<feature type="domain" description="Knr4/Smi1-like" evidence="1">
    <location>
        <begin position="11"/>
        <end position="121"/>
    </location>
</feature>
<dbReference type="RefSeq" id="WP_376847524.1">
    <property type="nucleotide sequence ID" value="NZ_JBHSFW010000021.1"/>
</dbReference>
<dbReference type="Proteomes" id="UP001596022">
    <property type="component" value="Unassembled WGS sequence"/>
</dbReference>
<name>A0ABV9GQA8_9BACL</name>
<reference evidence="3" key="1">
    <citation type="journal article" date="2019" name="Int. J. Syst. Evol. Microbiol.">
        <title>The Global Catalogue of Microorganisms (GCM) 10K type strain sequencing project: providing services to taxonomists for standard genome sequencing and annotation.</title>
        <authorList>
            <consortium name="The Broad Institute Genomics Platform"/>
            <consortium name="The Broad Institute Genome Sequencing Center for Infectious Disease"/>
            <person name="Wu L."/>
            <person name="Ma J."/>
        </authorList>
    </citation>
    <scope>NUCLEOTIDE SEQUENCE [LARGE SCALE GENOMIC DNA]</scope>
    <source>
        <strain evidence="3">CGMCC 1.16306</strain>
    </source>
</reference>
<dbReference type="SMART" id="SM00860">
    <property type="entry name" value="SMI1_KNR4"/>
    <property type="match status" value="1"/>
</dbReference>
<dbReference type="InterPro" id="IPR018958">
    <property type="entry name" value="Knr4/Smi1-like_dom"/>
</dbReference>
<evidence type="ECO:0000259" key="1">
    <source>
        <dbReference type="SMART" id="SM00860"/>
    </source>
</evidence>
<dbReference type="SUPFAM" id="SSF160631">
    <property type="entry name" value="SMI1/KNR4-like"/>
    <property type="match status" value="1"/>
</dbReference>
<gene>
    <name evidence="2" type="ORF">ACFO4N_17070</name>
</gene>
<organism evidence="2 3">
    <name type="scientific">Camelliibacillus cellulosilyticus</name>
    <dbReference type="NCBI Taxonomy" id="2174486"/>
    <lineage>
        <taxon>Bacteria</taxon>
        <taxon>Bacillati</taxon>
        <taxon>Bacillota</taxon>
        <taxon>Bacilli</taxon>
        <taxon>Bacillales</taxon>
        <taxon>Sporolactobacillaceae</taxon>
        <taxon>Camelliibacillus</taxon>
    </lineage>
</organism>
<accession>A0ABV9GQA8</accession>
<comment type="caution">
    <text evidence="2">The sequence shown here is derived from an EMBL/GenBank/DDBJ whole genome shotgun (WGS) entry which is preliminary data.</text>
</comment>
<evidence type="ECO:0000313" key="2">
    <source>
        <dbReference type="EMBL" id="MFC4620414.1"/>
    </source>
</evidence>
<dbReference type="EMBL" id="JBHSFW010000021">
    <property type="protein sequence ID" value="MFC4620414.1"/>
    <property type="molecule type" value="Genomic_DNA"/>
</dbReference>
<dbReference type="InterPro" id="IPR037883">
    <property type="entry name" value="Knr4/Smi1-like_sf"/>
</dbReference>
<proteinExistence type="predicted"/>
<evidence type="ECO:0000313" key="3">
    <source>
        <dbReference type="Proteomes" id="UP001596022"/>
    </source>
</evidence>
<dbReference type="Gene3D" id="3.40.1580.10">
    <property type="entry name" value="SMI1/KNR4-like"/>
    <property type="match status" value="1"/>
</dbReference>